<name>A0A1C3RKI6_9PROT</name>
<accession>A0A1C3RKI6</accession>
<dbReference type="AlphaFoldDB" id="A0A1C3RKI6"/>
<proteinExistence type="predicted"/>
<evidence type="ECO:0000313" key="1">
    <source>
        <dbReference type="EMBL" id="SCA57777.1"/>
    </source>
</evidence>
<sequence>MENTILLFAGEKKGFKKGNAKKAENTRFDLWHFLAAFNSLQGT</sequence>
<gene>
    <name evidence="1" type="ORF">MTBPR1_70049</name>
</gene>
<organism evidence="1 2">
    <name type="scientific">Candidatus Terasakiella magnetica</name>
    <dbReference type="NCBI Taxonomy" id="1867952"/>
    <lineage>
        <taxon>Bacteria</taxon>
        <taxon>Pseudomonadati</taxon>
        <taxon>Pseudomonadota</taxon>
        <taxon>Alphaproteobacteria</taxon>
        <taxon>Rhodospirillales</taxon>
        <taxon>Terasakiellaceae</taxon>
        <taxon>Terasakiella</taxon>
    </lineage>
</organism>
<reference evidence="1 2" key="1">
    <citation type="submission" date="2016-07" db="EMBL/GenBank/DDBJ databases">
        <authorList>
            <person name="Lefevre C.T."/>
        </authorList>
    </citation>
    <scope>NUCLEOTIDE SEQUENCE [LARGE SCALE GENOMIC DNA]</scope>
    <source>
        <strain evidence="1">PR1</strain>
    </source>
</reference>
<dbReference type="Proteomes" id="UP000231658">
    <property type="component" value="Unassembled WGS sequence"/>
</dbReference>
<evidence type="ECO:0000313" key="2">
    <source>
        <dbReference type="Proteomes" id="UP000231658"/>
    </source>
</evidence>
<dbReference type="EMBL" id="FLYE01000046">
    <property type="protein sequence ID" value="SCA57777.1"/>
    <property type="molecule type" value="Genomic_DNA"/>
</dbReference>
<keyword evidence="2" id="KW-1185">Reference proteome</keyword>
<protein>
    <submittedName>
        <fullName evidence="1">Uncharacterized protein</fullName>
    </submittedName>
</protein>